<dbReference type="EMBL" id="JACEIK010001207">
    <property type="protein sequence ID" value="MCD7467199.1"/>
    <property type="molecule type" value="Genomic_DNA"/>
</dbReference>
<reference evidence="2 3" key="1">
    <citation type="journal article" date="2021" name="BMC Genomics">
        <title>Datura genome reveals duplications of psychoactive alkaloid biosynthetic genes and high mutation rate following tissue culture.</title>
        <authorList>
            <person name="Rajewski A."/>
            <person name="Carter-House D."/>
            <person name="Stajich J."/>
            <person name="Litt A."/>
        </authorList>
    </citation>
    <scope>NUCLEOTIDE SEQUENCE [LARGE SCALE GENOMIC DNA]</scope>
    <source>
        <strain evidence="2">AR-01</strain>
    </source>
</reference>
<accession>A0ABS8T9E3</accession>
<dbReference type="Proteomes" id="UP000823775">
    <property type="component" value="Unassembled WGS sequence"/>
</dbReference>
<evidence type="ECO:0000256" key="1">
    <source>
        <dbReference type="SAM" id="MobiDB-lite"/>
    </source>
</evidence>
<feature type="region of interest" description="Disordered" evidence="1">
    <location>
        <begin position="72"/>
        <end position="106"/>
    </location>
</feature>
<evidence type="ECO:0000313" key="2">
    <source>
        <dbReference type="EMBL" id="MCD7467199.1"/>
    </source>
</evidence>
<sequence>MEWPNVGWLAARKFVRRGSSLAEHRCTEGLNKERLKQPVNRKENANGDQYHRSCRKNCVLVIQWPAIAANRQSNSAIADATPKTQSHMAKFHKDCKPQNSLRFPPK</sequence>
<comment type="caution">
    <text evidence="2">The sequence shown here is derived from an EMBL/GenBank/DDBJ whole genome shotgun (WGS) entry which is preliminary data.</text>
</comment>
<feature type="compositionally biased region" description="Polar residues" evidence="1">
    <location>
        <begin position="97"/>
        <end position="106"/>
    </location>
</feature>
<feature type="compositionally biased region" description="Polar residues" evidence="1">
    <location>
        <begin position="72"/>
        <end position="87"/>
    </location>
</feature>
<organism evidence="2 3">
    <name type="scientific">Datura stramonium</name>
    <name type="common">Jimsonweed</name>
    <name type="synonym">Common thornapple</name>
    <dbReference type="NCBI Taxonomy" id="4076"/>
    <lineage>
        <taxon>Eukaryota</taxon>
        <taxon>Viridiplantae</taxon>
        <taxon>Streptophyta</taxon>
        <taxon>Embryophyta</taxon>
        <taxon>Tracheophyta</taxon>
        <taxon>Spermatophyta</taxon>
        <taxon>Magnoliopsida</taxon>
        <taxon>eudicotyledons</taxon>
        <taxon>Gunneridae</taxon>
        <taxon>Pentapetalae</taxon>
        <taxon>asterids</taxon>
        <taxon>lamiids</taxon>
        <taxon>Solanales</taxon>
        <taxon>Solanaceae</taxon>
        <taxon>Solanoideae</taxon>
        <taxon>Datureae</taxon>
        <taxon>Datura</taxon>
    </lineage>
</organism>
<name>A0ABS8T9E3_DATST</name>
<protein>
    <submittedName>
        <fullName evidence="2">Uncharacterized protein</fullName>
    </submittedName>
</protein>
<gene>
    <name evidence="2" type="ORF">HAX54_004483</name>
</gene>
<keyword evidence="3" id="KW-1185">Reference proteome</keyword>
<evidence type="ECO:0000313" key="3">
    <source>
        <dbReference type="Proteomes" id="UP000823775"/>
    </source>
</evidence>
<proteinExistence type="predicted"/>